<gene>
    <name evidence="2" type="ORF">SAMN06265368_3218</name>
</gene>
<reference evidence="2 3" key="1">
    <citation type="submission" date="2017-09" db="EMBL/GenBank/DDBJ databases">
        <authorList>
            <person name="Ehlers B."/>
            <person name="Leendertz F.H."/>
        </authorList>
    </citation>
    <scope>NUCLEOTIDE SEQUENCE [LARGE SCALE GENOMIC DNA]</scope>
    <source>
        <strain evidence="2 3">DSM 18289</strain>
    </source>
</reference>
<accession>A0A285PJ13</accession>
<name>A0A285PJ13_9HYPH</name>
<dbReference type="EMBL" id="OBEL01000003">
    <property type="protein sequence ID" value="SNZ20116.1"/>
    <property type="molecule type" value="Genomic_DNA"/>
</dbReference>
<proteinExistence type="predicted"/>
<dbReference type="Proteomes" id="UP000219439">
    <property type="component" value="Unassembled WGS sequence"/>
</dbReference>
<keyword evidence="3" id="KW-1185">Reference proteome</keyword>
<dbReference type="AlphaFoldDB" id="A0A285PJ13"/>
<protein>
    <submittedName>
        <fullName evidence="2">Uncharacterized protein</fullName>
    </submittedName>
</protein>
<evidence type="ECO:0000313" key="3">
    <source>
        <dbReference type="Proteomes" id="UP000219439"/>
    </source>
</evidence>
<feature type="non-terminal residue" evidence="2">
    <location>
        <position position="1"/>
    </location>
</feature>
<organism evidence="2 3">
    <name type="scientific">Cohaesibacter gelatinilyticus</name>
    <dbReference type="NCBI Taxonomy" id="372072"/>
    <lineage>
        <taxon>Bacteria</taxon>
        <taxon>Pseudomonadati</taxon>
        <taxon>Pseudomonadota</taxon>
        <taxon>Alphaproteobacteria</taxon>
        <taxon>Hyphomicrobiales</taxon>
        <taxon>Cohaesibacteraceae</taxon>
    </lineage>
</organism>
<evidence type="ECO:0000313" key="2">
    <source>
        <dbReference type="EMBL" id="SNZ20116.1"/>
    </source>
</evidence>
<feature type="region of interest" description="Disordered" evidence="1">
    <location>
        <begin position="48"/>
        <end position="68"/>
    </location>
</feature>
<evidence type="ECO:0000256" key="1">
    <source>
        <dbReference type="SAM" id="MobiDB-lite"/>
    </source>
</evidence>
<sequence>DFTGVNTRMLAHYDAAMGGRQPSHLPTDVGRILHVPIEVLKYDIFGDGASGGRKISSAPKVPPPGSAF</sequence>